<comment type="cofactor">
    <cofactor evidence="1">
        <name>Mg(2+)</name>
        <dbReference type="ChEBI" id="CHEBI:18420"/>
    </cofactor>
</comment>
<keyword evidence="8" id="KW-0460">Magnesium</keyword>
<evidence type="ECO:0000256" key="3">
    <source>
        <dbReference type="ARBA" id="ARBA00016337"/>
    </source>
</evidence>
<accession>A0A6J6GV83</accession>
<evidence type="ECO:0000256" key="10">
    <source>
        <dbReference type="ARBA" id="ARBA00048540"/>
    </source>
</evidence>
<evidence type="ECO:0000256" key="6">
    <source>
        <dbReference type="ARBA" id="ARBA00022723"/>
    </source>
</evidence>
<dbReference type="GO" id="GO:0046872">
    <property type="term" value="F:metal ion binding"/>
    <property type="evidence" value="ECO:0007669"/>
    <property type="project" value="UniProtKB-KW"/>
</dbReference>
<dbReference type="EMBL" id="CAEZUP010000015">
    <property type="protein sequence ID" value="CAB4602855.1"/>
    <property type="molecule type" value="Genomic_DNA"/>
</dbReference>
<name>A0A6J6GV83_9ZZZZ</name>
<protein>
    <recommendedName>
        <fullName evidence="3">FAD:protein FMN transferase</fullName>
        <ecNumber evidence="2">2.7.1.180</ecNumber>
    </recommendedName>
    <alternativeName>
        <fullName evidence="9">Flavin transferase</fullName>
    </alternativeName>
</protein>
<proteinExistence type="predicted"/>
<evidence type="ECO:0000256" key="4">
    <source>
        <dbReference type="ARBA" id="ARBA00022630"/>
    </source>
</evidence>
<evidence type="ECO:0000256" key="1">
    <source>
        <dbReference type="ARBA" id="ARBA00001946"/>
    </source>
</evidence>
<dbReference type="EC" id="2.7.1.180" evidence="2"/>
<evidence type="ECO:0000313" key="11">
    <source>
        <dbReference type="EMBL" id="CAB4602855.1"/>
    </source>
</evidence>
<dbReference type="SUPFAM" id="SSF143631">
    <property type="entry name" value="ApbE-like"/>
    <property type="match status" value="1"/>
</dbReference>
<keyword evidence="6" id="KW-0479">Metal-binding</keyword>
<dbReference type="InterPro" id="IPR003374">
    <property type="entry name" value="ApbE-like_sf"/>
</dbReference>
<evidence type="ECO:0000256" key="7">
    <source>
        <dbReference type="ARBA" id="ARBA00022827"/>
    </source>
</evidence>
<evidence type="ECO:0000256" key="8">
    <source>
        <dbReference type="ARBA" id="ARBA00022842"/>
    </source>
</evidence>
<dbReference type="InterPro" id="IPR024932">
    <property type="entry name" value="ApbE"/>
</dbReference>
<organism evidence="11">
    <name type="scientific">freshwater metagenome</name>
    <dbReference type="NCBI Taxonomy" id="449393"/>
    <lineage>
        <taxon>unclassified sequences</taxon>
        <taxon>metagenomes</taxon>
        <taxon>ecological metagenomes</taxon>
    </lineage>
</organism>
<dbReference type="PIRSF" id="PIRSF006268">
    <property type="entry name" value="ApbE"/>
    <property type="match status" value="1"/>
</dbReference>
<keyword evidence="4" id="KW-0285">Flavoprotein</keyword>
<gene>
    <name evidence="11" type="ORF">UFOPK1835_00549</name>
</gene>
<sequence>MLESIRTFRALGSDCTLRVWAEDDASGSLMVDDAIHLLDGLDRKWSRFRPDSELSELNRGAGMPVAVSSETCALVLLAIDAWRSTDGLFDPTILGALVAAGYDRTFDEIGTTEQAGRLDQDSLRPSPGLDGVVVDEENLMVTLPDNVSLDFGGIGKGRCADLVLERLLAGGAVGACVDLGGDVSVGGSSPQGEGWVVAVDDPFHPGGDLALITLSSGAVTTSSRLRRQWSTVDGPAHHLLDPATGQPAKGGLAAVTVVAADAAWGEVHAKAALIAGPFDGVFLLAQAGLSGLLVQDDGTVLTAGSIDDYLINSSGVSL</sequence>
<dbReference type="PANTHER" id="PTHR30040">
    <property type="entry name" value="THIAMINE BIOSYNTHESIS LIPOPROTEIN APBE"/>
    <property type="match status" value="1"/>
</dbReference>
<comment type="catalytic activity">
    <reaction evidence="10">
        <text>L-threonyl-[protein] + FAD = FMN-L-threonyl-[protein] + AMP + H(+)</text>
        <dbReference type="Rhea" id="RHEA:36847"/>
        <dbReference type="Rhea" id="RHEA-COMP:11060"/>
        <dbReference type="Rhea" id="RHEA-COMP:11061"/>
        <dbReference type="ChEBI" id="CHEBI:15378"/>
        <dbReference type="ChEBI" id="CHEBI:30013"/>
        <dbReference type="ChEBI" id="CHEBI:57692"/>
        <dbReference type="ChEBI" id="CHEBI:74257"/>
        <dbReference type="ChEBI" id="CHEBI:456215"/>
        <dbReference type="EC" id="2.7.1.180"/>
    </reaction>
</comment>
<evidence type="ECO:0000256" key="9">
    <source>
        <dbReference type="ARBA" id="ARBA00031306"/>
    </source>
</evidence>
<dbReference type="Gene3D" id="3.10.520.10">
    <property type="entry name" value="ApbE-like domains"/>
    <property type="match status" value="1"/>
</dbReference>
<dbReference type="GO" id="GO:0016740">
    <property type="term" value="F:transferase activity"/>
    <property type="evidence" value="ECO:0007669"/>
    <property type="project" value="UniProtKB-KW"/>
</dbReference>
<keyword evidence="5" id="KW-0808">Transferase</keyword>
<dbReference type="PANTHER" id="PTHR30040:SF2">
    <property type="entry name" value="FAD:PROTEIN FMN TRANSFERASE"/>
    <property type="match status" value="1"/>
</dbReference>
<dbReference type="AlphaFoldDB" id="A0A6J6GV83"/>
<evidence type="ECO:0000256" key="2">
    <source>
        <dbReference type="ARBA" id="ARBA00011955"/>
    </source>
</evidence>
<dbReference type="Pfam" id="PF02424">
    <property type="entry name" value="ApbE"/>
    <property type="match status" value="1"/>
</dbReference>
<keyword evidence="7" id="KW-0274">FAD</keyword>
<evidence type="ECO:0000256" key="5">
    <source>
        <dbReference type="ARBA" id="ARBA00022679"/>
    </source>
</evidence>
<reference evidence="11" key="1">
    <citation type="submission" date="2020-05" db="EMBL/GenBank/DDBJ databases">
        <authorList>
            <person name="Chiriac C."/>
            <person name="Salcher M."/>
            <person name="Ghai R."/>
            <person name="Kavagutti S V."/>
        </authorList>
    </citation>
    <scope>NUCLEOTIDE SEQUENCE</scope>
</reference>